<dbReference type="SMART" id="SM01162">
    <property type="entry name" value="DUF1771"/>
    <property type="match status" value="1"/>
</dbReference>
<keyword evidence="2 4" id="KW-0863">Zinc-finger</keyword>
<protein>
    <recommendedName>
        <fullName evidence="6">C3H1-type domain-containing protein</fullName>
    </recommendedName>
</protein>
<feature type="compositionally biased region" description="Low complexity" evidence="5">
    <location>
        <begin position="132"/>
        <end position="146"/>
    </location>
</feature>
<evidence type="ECO:0000313" key="7">
    <source>
        <dbReference type="EMBL" id="KAF8479712.1"/>
    </source>
</evidence>
<dbReference type="AlphaFoldDB" id="A0A9P5MVK1"/>
<reference evidence="7" key="2">
    <citation type="journal article" date="2020" name="Nat. Commun.">
        <title>Large-scale genome sequencing of mycorrhizal fungi provides insights into the early evolution of symbiotic traits.</title>
        <authorList>
            <person name="Miyauchi S."/>
            <person name="Kiss E."/>
            <person name="Kuo A."/>
            <person name="Drula E."/>
            <person name="Kohler A."/>
            <person name="Sanchez-Garcia M."/>
            <person name="Morin E."/>
            <person name="Andreopoulos B."/>
            <person name="Barry K.W."/>
            <person name="Bonito G."/>
            <person name="Buee M."/>
            <person name="Carver A."/>
            <person name="Chen C."/>
            <person name="Cichocki N."/>
            <person name="Clum A."/>
            <person name="Culley D."/>
            <person name="Crous P.W."/>
            <person name="Fauchery L."/>
            <person name="Girlanda M."/>
            <person name="Hayes R.D."/>
            <person name="Keri Z."/>
            <person name="LaButti K."/>
            <person name="Lipzen A."/>
            <person name="Lombard V."/>
            <person name="Magnuson J."/>
            <person name="Maillard F."/>
            <person name="Murat C."/>
            <person name="Nolan M."/>
            <person name="Ohm R.A."/>
            <person name="Pangilinan J."/>
            <person name="Pereira M.F."/>
            <person name="Perotto S."/>
            <person name="Peter M."/>
            <person name="Pfister S."/>
            <person name="Riley R."/>
            <person name="Sitrit Y."/>
            <person name="Stielow J.B."/>
            <person name="Szollosi G."/>
            <person name="Zifcakova L."/>
            <person name="Stursova M."/>
            <person name="Spatafora J.W."/>
            <person name="Tedersoo L."/>
            <person name="Vaario L.M."/>
            <person name="Yamada A."/>
            <person name="Yan M."/>
            <person name="Wang P."/>
            <person name="Xu J."/>
            <person name="Bruns T."/>
            <person name="Baldrian P."/>
            <person name="Vilgalys R."/>
            <person name="Dunand C."/>
            <person name="Henrissat B."/>
            <person name="Grigoriev I.V."/>
            <person name="Hibbett D."/>
            <person name="Nagy L.G."/>
            <person name="Martin F.M."/>
        </authorList>
    </citation>
    <scope>NUCLEOTIDE SEQUENCE</scope>
    <source>
        <strain evidence="7">Prilba</strain>
    </source>
</reference>
<dbReference type="InterPro" id="IPR036063">
    <property type="entry name" value="Smr_dom_sf"/>
</dbReference>
<dbReference type="EMBL" id="WHVB01000009">
    <property type="protein sequence ID" value="KAF8479712.1"/>
    <property type="molecule type" value="Genomic_DNA"/>
</dbReference>
<dbReference type="Pfam" id="PF14608">
    <property type="entry name" value="zf-CCCH_2"/>
    <property type="match status" value="1"/>
</dbReference>
<dbReference type="GO" id="GO:0008270">
    <property type="term" value="F:zinc ion binding"/>
    <property type="evidence" value="ECO:0007669"/>
    <property type="project" value="UniProtKB-KW"/>
</dbReference>
<feature type="zinc finger region" description="C3H1-type" evidence="4">
    <location>
        <begin position="515"/>
        <end position="542"/>
    </location>
</feature>
<feature type="compositionally biased region" description="Low complexity" evidence="5">
    <location>
        <begin position="577"/>
        <end position="593"/>
    </location>
</feature>
<feature type="region of interest" description="Disordered" evidence="5">
    <location>
        <begin position="561"/>
        <end position="596"/>
    </location>
</feature>
<dbReference type="InterPro" id="IPR013899">
    <property type="entry name" value="DUF1771"/>
</dbReference>
<feature type="region of interest" description="Disordered" evidence="5">
    <location>
        <begin position="288"/>
        <end position="380"/>
    </location>
</feature>
<dbReference type="SMART" id="SM00356">
    <property type="entry name" value="ZnF_C3H1"/>
    <property type="match status" value="2"/>
</dbReference>
<evidence type="ECO:0000256" key="5">
    <source>
        <dbReference type="SAM" id="MobiDB-lite"/>
    </source>
</evidence>
<dbReference type="PANTHER" id="PTHR46651">
    <property type="entry name" value="POLYADENYLATE-BINDING PROTEIN-INTERACTING PROTEIN 7"/>
    <property type="match status" value="1"/>
</dbReference>
<evidence type="ECO:0000256" key="4">
    <source>
        <dbReference type="PROSITE-ProRule" id="PRU00723"/>
    </source>
</evidence>
<evidence type="ECO:0000256" key="2">
    <source>
        <dbReference type="ARBA" id="ARBA00022771"/>
    </source>
</evidence>
<keyword evidence="8" id="KW-1185">Reference proteome</keyword>
<dbReference type="PROSITE" id="PS50103">
    <property type="entry name" value="ZF_C3H1"/>
    <property type="match status" value="2"/>
</dbReference>
<comment type="caution">
    <text evidence="7">The sequence shown here is derived from an EMBL/GenBank/DDBJ whole genome shotgun (WGS) entry which is preliminary data.</text>
</comment>
<evidence type="ECO:0000259" key="6">
    <source>
        <dbReference type="PROSITE" id="PS50103"/>
    </source>
</evidence>
<dbReference type="Pfam" id="PF00642">
    <property type="entry name" value="zf-CCCH"/>
    <property type="match status" value="1"/>
</dbReference>
<feature type="region of interest" description="Disordered" evidence="5">
    <location>
        <begin position="132"/>
        <end position="262"/>
    </location>
</feature>
<feature type="compositionally biased region" description="Polar residues" evidence="5">
    <location>
        <begin position="208"/>
        <end position="221"/>
    </location>
</feature>
<name>A0A9P5MVK1_9AGAM</name>
<feature type="compositionally biased region" description="Polar residues" evidence="5">
    <location>
        <begin position="243"/>
        <end position="252"/>
    </location>
</feature>
<dbReference type="Gene3D" id="3.30.1370.110">
    <property type="match status" value="1"/>
</dbReference>
<keyword evidence="1 4" id="KW-0479">Metal-binding</keyword>
<feature type="compositionally biased region" description="Polar residues" evidence="5">
    <location>
        <begin position="288"/>
        <end position="299"/>
    </location>
</feature>
<dbReference type="SUPFAM" id="SSF160443">
    <property type="entry name" value="SMR domain-like"/>
    <property type="match status" value="1"/>
</dbReference>
<gene>
    <name evidence="7" type="ORF">DFH94DRAFT_493441</name>
</gene>
<dbReference type="SUPFAM" id="SSF90229">
    <property type="entry name" value="CCCH zinc finger"/>
    <property type="match status" value="1"/>
</dbReference>
<feature type="compositionally biased region" description="Polar residues" evidence="5">
    <location>
        <begin position="179"/>
        <end position="189"/>
    </location>
</feature>
<dbReference type="InterPro" id="IPR000571">
    <property type="entry name" value="Znf_CCCH"/>
</dbReference>
<evidence type="ECO:0000256" key="3">
    <source>
        <dbReference type="ARBA" id="ARBA00022833"/>
    </source>
</evidence>
<evidence type="ECO:0000256" key="1">
    <source>
        <dbReference type="ARBA" id="ARBA00022723"/>
    </source>
</evidence>
<feature type="domain" description="C3H1-type" evidence="6">
    <location>
        <begin position="515"/>
        <end position="542"/>
    </location>
</feature>
<dbReference type="InterPro" id="IPR036855">
    <property type="entry name" value="Znf_CCCH_sf"/>
</dbReference>
<keyword evidence="3 4" id="KW-0862">Zinc</keyword>
<dbReference type="Gene3D" id="4.10.1000.10">
    <property type="entry name" value="Zinc finger, CCCH-type"/>
    <property type="match status" value="1"/>
</dbReference>
<feature type="zinc finger region" description="C3H1-type" evidence="4">
    <location>
        <begin position="491"/>
        <end position="514"/>
    </location>
</feature>
<proteinExistence type="predicted"/>
<accession>A0A9P5MVK1</accession>
<organism evidence="7 8">
    <name type="scientific">Russula ochroleuca</name>
    <dbReference type="NCBI Taxonomy" id="152965"/>
    <lineage>
        <taxon>Eukaryota</taxon>
        <taxon>Fungi</taxon>
        <taxon>Dikarya</taxon>
        <taxon>Basidiomycota</taxon>
        <taxon>Agaricomycotina</taxon>
        <taxon>Agaricomycetes</taxon>
        <taxon>Russulales</taxon>
        <taxon>Russulaceae</taxon>
        <taxon>Russula</taxon>
    </lineage>
</organism>
<dbReference type="Proteomes" id="UP000759537">
    <property type="component" value="Unassembled WGS sequence"/>
</dbReference>
<sequence length="887" mass="95572">MLSSLLAVPRPIQGPGIISDSGSPHESLPTPAATHFPHTRAQLSAIARLYKPADSGDNDTEPDDSRVSSSLVAKVASLLDHEHEDELKALLRASFAGIDDDMLEQHVLDLMHKHRDDVAGVPFLFLTASRRPVSRPSSRASSHSTRLIPNRPDTPNSAPSSPLAYVFRRPHTPLASPLATGQGSGSYMTAHSDSPAPSPPLPHAMPRSYTQFANSLPSSPIGSHRVLNAKASDFRPHPRPLSAASSNPSTLTGLRADTPSPDLWAHGSTKATSNLAIAAPLIPDSSLLSRSGTPNSTLRVSIHPDEEDEENDPFDPFSQKALPRSFHPPSLPEFDTQWMNSPASNSSLSDGYHQLGMTDRVSPPSGSRRSQENYLNNEPEGADMLTEGMTPFDVLASVFGASLAPSELEEALAANGYDFERSMAWLVERASPQHGHGPQHPRSQNLGSRISLVSRDGPVASGYVRGGRSGFGAPNVGTKGPTKFINGRPVSTGTRVCRYFLAGECLRADCRFSHEIERALCRFWLRGTCAKGEVCEFLHHIPADVDVAGLTAAMGRADLGESSTTGAPTLDEFPALDYPSGDSRGRRGSYYGRNQRAPAPYDVGRGKFSPTVNKNVLPPGPAVPRDPASLAARREVMGNAAESLHNRSAIVAPKPSPRLKLRPPTLLPSLPVGDAANGLYVTYRSRALQLGAARNACLSRAADAWRRGDGSAAKRFSREGHDLNGKMSTELTLSAGAVIRERAKLIEQVVMARDGAWSDDPADHSARGHVCGNGLGVILGIARRDVSGDQRDLKPDERTEAVLDLHGIHAAEAAEILEEFLLALERERFYGLAYVVIGDEKHVGTHDPARAASRERLATGVREWLHRWGYPWSEREGIICVDSVTYL</sequence>
<evidence type="ECO:0000313" key="8">
    <source>
        <dbReference type="Proteomes" id="UP000759537"/>
    </source>
</evidence>
<feature type="compositionally biased region" description="Polar residues" evidence="5">
    <location>
        <begin position="364"/>
        <end position="376"/>
    </location>
</feature>
<dbReference type="PANTHER" id="PTHR46651:SF1">
    <property type="entry name" value="SMALL MUTS RELATED FAMILY PROTEIN"/>
    <property type="match status" value="1"/>
</dbReference>
<dbReference type="InterPro" id="IPR053242">
    <property type="entry name" value="PAM2-like_domain"/>
</dbReference>
<feature type="compositionally biased region" description="Polar residues" evidence="5">
    <location>
        <begin position="337"/>
        <end position="349"/>
    </location>
</feature>
<dbReference type="OrthoDB" id="3247158at2759"/>
<reference evidence="7" key="1">
    <citation type="submission" date="2019-10" db="EMBL/GenBank/DDBJ databases">
        <authorList>
            <consortium name="DOE Joint Genome Institute"/>
            <person name="Kuo A."/>
            <person name="Miyauchi S."/>
            <person name="Kiss E."/>
            <person name="Drula E."/>
            <person name="Kohler A."/>
            <person name="Sanchez-Garcia M."/>
            <person name="Andreopoulos B."/>
            <person name="Barry K.W."/>
            <person name="Bonito G."/>
            <person name="Buee M."/>
            <person name="Carver A."/>
            <person name="Chen C."/>
            <person name="Cichocki N."/>
            <person name="Clum A."/>
            <person name="Culley D."/>
            <person name="Crous P.W."/>
            <person name="Fauchery L."/>
            <person name="Girlanda M."/>
            <person name="Hayes R."/>
            <person name="Keri Z."/>
            <person name="LaButti K."/>
            <person name="Lipzen A."/>
            <person name="Lombard V."/>
            <person name="Magnuson J."/>
            <person name="Maillard F."/>
            <person name="Morin E."/>
            <person name="Murat C."/>
            <person name="Nolan M."/>
            <person name="Ohm R."/>
            <person name="Pangilinan J."/>
            <person name="Pereira M."/>
            <person name="Perotto S."/>
            <person name="Peter M."/>
            <person name="Riley R."/>
            <person name="Sitrit Y."/>
            <person name="Stielow B."/>
            <person name="Szollosi G."/>
            <person name="Zifcakova L."/>
            <person name="Stursova M."/>
            <person name="Spatafora J.W."/>
            <person name="Tedersoo L."/>
            <person name="Vaario L.-M."/>
            <person name="Yamada A."/>
            <person name="Yan M."/>
            <person name="Wang P."/>
            <person name="Xu J."/>
            <person name="Bruns T."/>
            <person name="Baldrian P."/>
            <person name="Vilgalys R."/>
            <person name="Henrissat B."/>
            <person name="Grigoriev I.V."/>
            <person name="Hibbett D."/>
            <person name="Nagy L.G."/>
            <person name="Martin F.M."/>
        </authorList>
    </citation>
    <scope>NUCLEOTIDE SEQUENCE</scope>
    <source>
        <strain evidence="7">Prilba</strain>
    </source>
</reference>
<dbReference type="Pfam" id="PF08590">
    <property type="entry name" value="DUF1771"/>
    <property type="match status" value="1"/>
</dbReference>
<feature type="domain" description="C3H1-type" evidence="6">
    <location>
        <begin position="491"/>
        <end position="514"/>
    </location>
</feature>